<evidence type="ECO:0000256" key="1">
    <source>
        <dbReference type="SAM" id="MobiDB-lite"/>
    </source>
</evidence>
<feature type="region of interest" description="Disordered" evidence="1">
    <location>
        <begin position="78"/>
        <end position="129"/>
    </location>
</feature>
<dbReference type="EMBL" id="MSFN02000001">
    <property type="protein sequence ID" value="PTU24333.1"/>
    <property type="molecule type" value="Genomic_DNA"/>
</dbReference>
<accession>A0A2T5M729</accession>
<dbReference type="AlphaFoldDB" id="A0A2T5M729"/>
<comment type="caution">
    <text evidence="2">The sequence shown here is derived from an EMBL/GenBank/DDBJ whole genome shotgun (WGS) entry which is preliminary data.</text>
</comment>
<proteinExistence type="predicted"/>
<evidence type="ECO:0000313" key="2">
    <source>
        <dbReference type="EMBL" id="PTU24333.1"/>
    </source>
</evidence>
<gene>
    <name evidence="2" type="ORF">P175DRAFT_028909</name>
</gene>
<dbReference type="Proteomes" id="UP000244073">
    <property type="component" value="Unassembled WGS sequence"/>
</dbReference>
<name>A0A2T5M729_9EURO</name>
<reference evidence="2 3" key="1">
    <citation type="journal article" date="2018" name="Proc. Natl. Acad. Sci. U.S.A.">
        <title>Linking secondary metabolites to gene clusters through genome sequencing of six diverse Aspergillus species.</title>
        <authorList>
            <person name="Kaerboelling I."/>
            <person name="Vesth T.C."/>
            <person name="Frisvad J.C."/>
            <person name="Nybo J.L."/>
            <person name="Theobald S."/>
            <person name="Kuo A."/>
            <person name="Bowyer P."/>
            <person name="Matsuda Y."/>
            <person name="Mondo S."/>
            <person name="Lyhne E.K."/>
            <person name="Kogle M.E."/>
            <person name="Clum A."/>
            <person name="Lipzen A."/>
            <person name="Salamov A."/>
            <person name="Ngan C.Y."/>
            <person name="Daum C."/>
            <person name="Chiniquy J."/>
            <person name="Barry K."/>
            <person name="LaButti K."/>
            <person name="Haridas S."/>
            <person name="Simmons B.A."/>
            <person name="Magnuson J.K."/>
            <person name="Mortensen U.H."/>
            <person name="Larsen T.O."/>
            <person name="Grigoriev I.V."/>
            <person name="Baker S.E."/>
            <person name="Andersen M.R."/>
        </authorList>
    </citation>
    <scope>NUCLEOTIDE SEQUENCE [LARGE SCALE GENOMIC DNA]</scope>
    <source>
        <strain evidence="2 3">IBT 24754</strain>
    </source>
</reference>
<protein>
    <submittedName>
        <fullName evidence="2">Uncharacterized protein</fullName>
    </submittedName>
</protein>
<evidence type="ECO:0000313" key="3">
    <source>
        <dbReference type="Proteomes" id="UP000244073"/>
    </source>
</evidence>
<dbReference type="RefSeq" id="XP_040755725.1">
    <property type="nucleotide sequence ID" value="XM_040892775.1"/>
</dbReference>
<sequence>MYPCGGDGGGFYKGWRQTRAAQPPRGRLLPTIDMRFAIVPIQTTEYSVQDMILTLTYRCRLKTVNLLLRFSFPLCTQLPGRKKPCQDDRSSLPASNEEYGVQRSQKKKKKRKKERKKRDSGRRGKKKPD</sequence>
<dbReference type="GeneID" id="63809657"/>
<organism evidence="2 3">
    <name type="scientific">Aspergillus ochraceoroseus IBT 24754</name>
    <dbReference type="NCBI Taxonomy" id="1392256"/>
    <lineage>
        <taxon>Eukaryota</taxon>
        <taxon>Fungi</taxon>
        <taxon>Dikarya</taxon>
        <taxon>Ascomycota</taxon>
        <taxon>Pezizomycotina</taxon>
        <taxon>Eurotiomycetes</taxon>
        <taxon>Eurotiomycetidae</taxon>
        <taxon>Eurotiales</taxon>
        <taxon>Aspergillaceae</taxon>
        <taxon>Aspergillus</taxon>
        <taxon>Aspergillus subgen. Nidulantes</taxon>
    </lineage>
</organism>
<feature type="compositionally biased region" description="Basic residues" evidence="1">
    <location>
        <begin position="104"/>
        <end position="129"/>
    </location>
</feature>
<dbReference type="VEuPathDB" id="FungiDB:P175DRAFT_028909"/>